<name>A0AAE0L260_9CHLO</name>
<dbReference type="Proteomes" id="UP001190700">
    <property type="component" value="Unassembled WGS sequence"/>
</dbReference>
<dbReference type="PANTHER" id="PTHR11927:SF9">
    <property type="entry name" value="L-FUCOSYLTRANSFERASE"/>
    <property type="match status" value="1"/>
</dbReference>
<dbReference type="GO" id="GO:0016020">
    <property type="term" value="C:membrane"/>
    <property type="evidence" value="ECO:0007669"/>
    <property type="project" value="InterPro"/>
</dbReference>
<dbReference type="Pfam" id="PF01531">
    <property type="entry name" value="Glyco_transf_11"/>
    <property type="match status" value="1"/>
</dbReference>
<reference evidence="3 4" key="1">
    <citation type="journal article" date="2015" name="Genome Biol. Evol.">
        <title>Comparative Genomics of a Bacterivorous Green Alga Reveals Evolutionary Causalities and Consequences of Phago-Mixotrophic Mode of Nutrition.</title>
        <authorList>
            <person name="Burns J.A."/>
            <person name="Paasch A."/>
            <person name="Narechania A."/>
            <person name="Kim E."/>
        </authorList>
    </citation>
    <scope>NUCLEOTIDE SEQUENCE [LARGE SCALE GENOMIC DNA]</scope>
    <source>
        <strain evidence="3 4">PLY_AMNH</strain>
    </source>
</reference>
<keyword evidence="1" id="KW-0328">Glycosyltransferase</keyword>
<keyword evidence="2" id="KW-0808">Transferase</keyword>
<organism evidence="3 4">
    <name type="scientific">Cymbomonas tetramitiformis</name>
    <dbReference type="NCBI Taxonomy" id="36881"/>
    <lineage>
        <taxon>Eukaryota</taxon>
        <taxon>Viridiplantae</taxon>
        <taxon>Chlorophyta</taxon>
        <taxon>Pyramimonadophyceae</taxon>
        <taxon>Pyramimonadales</taxon>
        <taxon>Pyramimonadaceae</taxon>
        <taxon>Cymbomonas</taxon>
    </lineage>
</organism>
<sequence length="319" mass="36649">MATLLICVARAIKSAAVRLDRMSTSGLTPAKSSRYVMVRCNGRLGNQLFQYASALGIAHRLEYGTNACMICSNYDQWTGFRIPPPACPREATAQRIVTRKESGYATYRDFLFPALRADDHLLVETYLQSWRYFDANRTRRELEQRLMFDESVTREARRRVNAKRSSRNTTIVGVHVRRGDKIWNAEDFARTNHPITAFYARSFDYITNRYGNDVVFIVVSDDTAWCERQAVFKSANVFVISTSDPPALDMAILSVTDHRIISVGTFGWWGATLAKRGETLYQDEFVWNDFNKDNVVLRDYYPSQWTNVPCKENITTLHT</sequence>
<gene>
    <name evidence="3" type="ORF">CYMTET_22204</name>
</gene>
<dbReference type="CDD" id="cd11301">
    <property type="entry name" value="Fut1_Fut2_like"/>
    <property type="match status" value="1"/>
</dbReference>
<proteinExistence type="predicted"/>
<evidence type="ECO:0008006" key="5">
    <source>
        <dbReference type="Google" id="ProtNLM"/>
    </source>
</evidence>
<accession>A0AAE0L260</accession>
<evidence type="ECO:0000313" key="4">
    <source>
        <dbReference type="Proteomes" id="UP001190700"/>
    </source>
</evidence>
<evidence type="ECO:0000256" key="2">
    <source>
        <dbReference type="ARBA" id="ARBA00022679"/>
    </source>
</evidence>
<dbReference type="PANTHER" id="PTHR11927">
    <property type="entry name" value="GALACTOSIDE 2-L-FUCOSYLTRANSFERASE"/>
    <property type="match status" value="1"/>
</dbReference>
<dbReference type="InterPro" id="IPR002516">
    <property type="entry name" value="Glyco_trans_11"/>
</dbReference>
<evidence type="ECO:0000256" key="1">
    <source>
        <dbReference type="ARBA" id="ARBA00022676"/>
    </source>
</evidence>
<dbReference type="AlphaFoldDB" id="A0AAE0L260"/>
<dbReference type="EMBL" id="LGRX02011037">
    <property type="protein sequence ID" value="KAK3269341.1"/>
    <property type="molecule type" value="Genomic_DNA"/>
</dbReference>
<dbReference type="GO" id="GO:0005975">
    <property type="term" value="P:carbohydrate metabolic process"/>
    <property type="evidence" value="ECO:0007669"/>
    <property type="project" value="InterPro"/>
</dbReference>
<comment type="caution">
    <text evidence="3">The sequence shown here is derived from an EMBL/GenBank/DDBJ whole genome shotgun (WGS) entry which is preliminary data.</text>
</comment>
<keyword evidence="4" id="KW-1185">Reference proteome</keyword>
<dbReference type="GO" id="GO:0008107">
    <property type="term" value="F:galactoside 2-alpha-L-fucosyltransferase activity"/>
    <property type="evidence" value="ECO:0007669"/>
    <property type="project" value="InterPro"/>
</dbReference>
<evidence type="ECO:0000313" key="3">
    <source>
        <dbReference type="EMBL" id="KAK3269341.1"/>
    </source>
</evidence>
<protein>
    <recommendedName>
        <fullName evidence="5">L-Fucosyltransferase</fullName>
    </recommendedName>
</protein>
<dbReference type="Gene3D" id="3.40.50.11350">
    <property type="match status" value="1"/>
</dbReference>